<organism evidence="1 2">
    <name type="scientific">Sporosarcina globispora</name>
    <name type="common">Bacillus globisporus</name>
    <dbReference type="NCBI Taxonomy" id="1459"/>
    <lineage>
        <taxon>Bacteria</taxon>
        <taxon>Bacillati</taxon>
        <taxon>Bacillota</taxon>
        <taxon>Bacilli</taxon>
        <taxon>Bacillales</taxon>
        <taxon>Caryophanaceae</taxon>
        <taxon>Sporosarcina</taxon>
    </lineage>
</organism>
<dbReference type="PATRIC" id="fig|1459.3.peg.2396"/>
<sequence>MAKKQNTEIKFTQMKKAAKQYHSQEQYEFEDGTTLKFYPIFPPTLIEEMIKEISTVLSAEGDELKISEDMLHKYTLFMMIKHFTHLKSQLKGKSLAEQLNELNAVIDSGYFTKIIDEVFIPAEVQKAFDQMAKISGNVAYLQKMTEKMHDEVAKLELKNGDIFKNLDLNKDRKQIPEV</sequence>
<accession>A0A0M0GCR9</accession>
<dbReference type="AlphaFoldDB" id="A0A0M0GCR9"/>
<dbReference type="OrthoDB" id="2974736at2"/>
<protein>
    <submittedName>
        <fullName evidence="1">Uncharacterized protein</fullName>
    </submittedName>
</protein>
<dbReference type="Proteomes" id="UP000037109">
    <property type="component" value="Unassembled WGS sequence"/>
</dbReference>
<dbReference type="RefSeq" id="WP_053434681.1">
    <property type="nucleotide sequence ID" value="NZ_LGUF01000007.1"/>
</dbReference>
<gene>
    <name evidence="1" type="ORF">AF332_11210</name>
</gene>
<comment type="caution">
    <text evidence="1">The sequence shown here is derived from an EMBL/GenBank/DDBJ whole genome shotgun (WGS) entry which is preliminary data.</text>
</comment>
<dbReference type="STRING" id="1459.AF332_11210"/>
<dbReference type="EMBL" id="LGUF01000007">
    <property type="protein sequence ID" value="KON87337.1"/>
    <property type="molecule type" value="Genomic_DNA"/>
</dbReference>
<evidence type="ECO:0000313" key="1">
    <source>
        <dbReference type="EMBL" id="KON87337.1"/>
    </source>
</evidence>
<name>A0A0M0GCR9_SPOGL</name>
<keyword evidence="2" id="KW-1185">Reference proteome</keyword>
<proteinExistence type="predicted"/>
<reference evidence="2" key="1">
    <citation type="submission" date="2015-07" db="EMBL/GenBank/DDBJ databases">
        <title>Fjat-10036 dsm4.</title>
        <authorList>
            <person name="Liu B."/>
            <person name="Wang J."/>
            <person name="Zhu Y."/>
            <person name="Liu G."/>
            <person name="Chen Q."/>
            <person name="Chen Z."/>
            <person name="Lan J."/>
            <person name="Che J."/>
            <person name="Ge C."/>
            <person name="Shi H."/>
            <person name="Pan Z."/>
            <person name="Liu X."/>
        </authorList>
    </citation>
    <scope>NUCLEOTIDE SEQUENCE [LARGE SCALE GENOMIC DNA]</scope>
    <source>
        <strain evidence="2">DSM 4</strain>
    </source>
</reference>
<evidence type="ECO:0000313" key="2">
    <source>
        <dbReference type="Proteomes" id="UP000037109"/>
    </source>
</evidence>